<dbReference type="EMBL" id="AMZH03002633">
    <property type="protein sequence ID" value="RRT74913.1"/>
    <property type="molecule type" value="Genomic_DNA"/>
</dbReference>
<comment type="caution">
    <text evidence="3">The sequence shown here is derived from an EMBL/GenBank/DDBJ whole genome shotgun (WGS) entry which is preliminary data.</text>
</comment>
<keyword evidence="2" id="KW-1133">Transmembrane helix</keyword>
<keyword evidence="2" id="KW-0472">Membrane</keyword>
<reference evidence="3 4" key="1">
    <citation type="journal article" date="2014" name="Agronomy (Basel)">
        <title>A Draft Genome Sequence for Ensete ventricosum, the Drought-Tolerant Tree Against Hunger.</title>
        <authorList>
            <person name="Harrison J."/>
            <person name="Moore K.A."/>
            <person name="Paszkiewicz K."/>
            <person name="Jones T."/>
            <person name="Grant M."/>
            <person name="Ambacheew D."/>
            <person name="Muzemil S."/>
            <person name="Studholme D.J."/>
        </authorList>
    </citation>
    <scope>NUCLEOTIDE SEQUENCE [LARGE SCALE GENOMIC DNA]</scope>
</reference>
<dbReference type="Proteomes" id="UP000287651">
    <property type="component" value="Unassembled WGS sequence"/>
</dbReference>
<sequence length="165" mass="18598">MFVKRGVYSSASSTRTAPYAGSGQRRGGNGENTKRMLQLQRPYRSLSIWRLTSLLFLAFTISNVPPAFTSMLRSLLINSHHHRLHDFHHLVRWYPLLASPALLLAVYITCFHLVYRSSIRTDTASASPAVSYTYWLASHVPQTGITSIMFIRYTSASIGSNTYVL</sequence>
<keyword evidence="2" id="KW-0812">Transmembrane</keyword>
<evidence type="ECO:0000313" key="4">
    <source>
        <dbReference type="Proteomes" id="UP000287651"/>
    </source>
</evidence>
<name>A0A427AF91_ENSVE</name>
<proteinExistence type="predicted"/>
<dbReference type="AlphaFoldDB" id="A0A427AF91"/>
<feature type="transmembrane region" description="Helical" evidence="2">
    <location>
        <begin position="48"/>
        <end position="68"/>
    </location>
</feature>
<evidence type="ECO:0000256" key="2">
    <source>
        <dbReference type="SAM" id="Phobius"/>
    </source>
</evidence>
<feature type="transmembrane region" description="Helical" evidence="2">
    <location>
        <begin position="93"/>
        <end position="115"/>
    </location>
</feature>
<accession>A0A427AF91</accession>
<organism evidence="3 4">
    <name type="scientific">Ensete ventricosum</name>
    <name type="common">Abyssinian banana</name>
    <name type="synonym">Musa ensete</name>
    <dbReference type="NCBI Taxonomy" id="4639"/>
    <lineage>
        <taxon>Eukaryota</taxon>
        <taxon>Viridiplantae</taxon>
        <taxon>Streptophyta</taxon>
        <taxon>Embryophyta</taxon>
        <taxon>Tracheophyta</taxon>
        <taxon>Spermatophyta</taxon>
        <taxon>Magnoliopsida</taxon>
        <taxon>Liliopsida</taxon>
        <taxon>Zingiberales</taxon>
        <taxon>Musaceae</taxon>
        <taxon>Ensete</taxon>
    </lineage>
</organism>
<protein>
    <submittedName>
        <fullName evidence="3">Uncharacterized protein</fullName>
    </submittedName>
</protein>
<feature type="region of interest" description="Disordered" evidence="1">
    <location>
        <begin position="1"/>
        <end position="32"/>
    </location>
</feature>
<evidence type="ECO:0000256" key="1">
    <source>
        <dbReference type="SAM" id="MobiDB-lite"/>
    </source>
</evidence>
<gene>
    <name evidence="3" type="ORF">B296_00009714</name>
</gene>
<evidence type="ECO:0000313" key="3">
    <source>
        <dbReference type="EMBL" id="RRT74913.1"/>
    </source>
</evidence>